<evidence type="ECO:0000256" key="4">
    <source>
        <dbReference type="ARBA" id="ARBA00022801"/>
    </source>
</evidence>
<evidence type="ECO:0000256" key="8">
    <source>
        <dbReference type="PIRSR" id="PIRSR001123-2"/>
    </source>
</evidence>
<gene>
    <name evidence="10" type="primary">pepT</name>
    <name evidence="10" type="ORF">MM817_02409</name>
</gene>
<dbReference type="InterPro" id="IPR002933">
    <property type="entry name" value="Peptidase_M20"/>
</dbReference>
<dbReference type="RefSeq" id="WP_241715397.1">
    <property type="nucleotide sequence ID" value="NZ_JALBUF010000008.1"/>
</dbReference>
<evidence type="ECO:0000256" key="5">
    <source>
        <dbReference type="ARBA" id="ARBA00022833"/>
    </source>
</evidence>
<dbReference type="PANTHER" id="PTHR42994:SF2">
    <property type="entry name" value="PEPTIDASE"/>
    <property type="match status" value="1"/>
</dbReference>
<keyword evidence="5" id="KW-0862">Zinc</keyword>
<dbReference type="GO" id="GO:0045148">
    <property type="term" value="F:tripeptide aminopeptidase activity"/>
    <property type="evidence" value="ECO:0007669"/>
    <property type="project" value="UniProtKB-EC"/>
</dbReference>
<dbReference type="PROSITE" id="PS00758">
    <property type="entry name" value="ARGE_DAPE_CPG2_1"/>
    <property type="match status" value="1"/>
</dbReference>
<dbReference type="EMBL" id="JALBUF010000008">
    <property type="protein sequence ID" value="MCI0184114.1"/>
    <property type="molecule type" value="Genomic_DNA"/>
</dbReference>
<dbReference type="AlphaFoldDB" id="A0A9X1VAX4"/>
<dbReference type="GO" id="GO:0008237">
    <property type="term" value="F:metallopeptidase activity"/>
    <property type="evidence" value="ECO:0007669"/>
    <property type="project" value="UniProtKB-KW"/>
</dbReference>
<dbReference type="EC" id="3.4.11.4" evidence="10"/>
<reference evidence="10" key="1">
    <citation type="submission" date="2022-03" db="EMBL/GenBank/DDBJ databases">
        <title>Draft Genome Sequence of Firmicute Strain S0AB, a Heterotrophic Iron/Sulfur-Oxidizing Extreme Acidophile.</title>
        <authorList>
            <person name="Vergara E."/>
            <person name="Pakostova E."/>
            <person name="Johnson D.B."/>
            <person name="Holmes D.S."/>
        </authorList>
    </citation>
    <scope>NUCLEOTIDE SEQUENCE</scope>
    <source>
        <strain evidence="10">S0AB</strain>
    </source>
</reference>
<keyword evidence="3 8" id="KW-0479">Metal-binding</keyword>
<accession>A0A9X1VAX4</accession>
<dbReference type="InterPro" id="IPR001261">
    <property type="entry name" value="ArgE/DapE_CS"/>
</dbReference>
<dbReference type="Pfam" id="PF01546">
    <property type="entry name" value="Peptidase_M20"/>
    <property type="match status" value="1"/>
</dbReference>
<dbReference type="Gene3D" id="3.40.630.10">
    <property type="entry name" value="Zn peptidases"/>
    <property type="match status" value="1"/>
</dbReference>
<protein>
    <submittedName>
        <fullName evidence="10">Peptidase T</fullName>
        <ecNumber evidence="10">3.4.11.4</ecNumber>
    </submittedName>
</protein>
<dbReference type="NCBIfam" id="TIGR01883">
    <property type="entry name" value="PepT-like"/>
    <property type="match status" value="1"/>
</dbReference>
<keyword evidence="6" id="KW-0482">Metalloprotease</keyword>
<evidence type="ECO:0000256" key="7">
    <source>
        <dbReference type="PIRNR" id="PIRNR001123"/>
    </source>
</evidence>
<dbReference type="InterPro" id="IPR010162">
    <property type="entry name" value="PepT-like"/>
</dbReference>
<evidence type="ECO:0000256" key="1">
    <source>
        <dbReference type="ARBA" id="ARBA00001947"/>
    </source>
</evidence>
<keyword evidence="10" id="KW-0031">Aminopeptidase</keyword>
<name>A0A9X1VAX4_9BACL</name>
<evidence type="ECO:0000256" key="3">
    <source>
        <dbReference type="ARBA" id="ARBA00022723"/>
    </source>
</evidence>
<dbReference type="InterPro" id="IPR011650">
    <property type="entry name" value="Peptidase_M20_dimer"/>
</dbReference>
<dbReference type="GO" id="GO:0046872">
    <property type="term" value="F:metal ion binding"/>
    <property type="evidence" value="ECO:0007669"/>
    <property type="project" value="UniProtKB-UniRule"/>
</dbReference>
<dbReference type="Gene3D" id="3.30.70.360">
    <property type="match status" value="1"/>
</dbReference>
<evidence type="ECO:0000256" key="6">
    <source>
        <dbReference type="ARBA" id="ARBA00023049"/>
    </source>
</evidence>
<keyword evidence="2" id="KW-0645">Protease</keyword>
<comment type="cofactor">
    <cofactor evidence="1">
        <name>Zn(2+)</name>
        <dbReference type="ChEBI" id="CHEBI:29105"/>
    </cofactor>
</comment>
<comment type="caution">
    <text evidence="10">The sequence shown here is derived from an EMBL/GenBank/DDBJ whole genome shotgun (WGS) entry which is preliminary data.</text>
</comment>
<comment type="similarity">
    <text evidence="7">Belongs to the peptidase M42 family.</text>
</comment>
<proteinExistence type="inferred from homology"/>
<dbReference type="SUPFAM" id="SSF53187">
    <property type="entry name" value="Zn-dependent exopeptidases"/>
    <property type="match status" value="1"/>
</dbReference>
<evidence type="ECO:0000259" key="9">
    <source>
        <dbReference type="Pfam" id="PF07687"/>
    </source>
</evidence>
<dbReference type="PANTHER" id="PTHR42994">
    <property type="entry name" value="PEPTIDASE T"/>
    <property type="match status" value="1"/>
</dbReference>
<sequence>MDAVLTIDQERLIADFMTLVSIGSHSREEANVAAYIKGAVEELGYSVEEDQAGDVVGGNSGNLIVRVPGHADWPTVLLMAHMDTVAPGHGVRPIRHADRITSDGRTILGADDKAGVAGLLHLLTMLHATGEDHPPLEVVFTICEEVGLLGAKALDRSSLKANYGFVFDSGGPLGSVVTHGPAQAKMMAIVHGKAAHAGMAPEKGVSAIEVAAHAISEMKLGRIDERTTANIGQIKGGFATNIVCDAVELYAEARSLDDDRLQAQQSHMTQVLEQTAKRYGVHADVEWTASYPAFALPEDSFLRSISANAIHRLGLPTNFVHSGGGSDANVISGKGIPVVNLAIGYQQIHTLEEWIALDDLTGSAQLMVELIRAISEYENHA</sequence>
<dbReference type="InterPro" id="IPR036264">
    <property type="entry name" value="Bact_exopeptidase_dim_dom"/>
</dbReference>
<dbReference type="PIRSF" id="PIRSF001123">
    <property type="entry name" value="PepA_GA"/>
    <property type="match status" value="1"/>
</dbReference>
<evidence type="ECO:0000313" key="10">
    <source>
        <dbReference type="EMBL" id="MCI0184114.1"/>
    </source>
</evidence>
<feature type="binding site" evidence="8">
    <location>
        <position position="349"/>
    </location>
    <ligand>
        <name>Zn(2+)</name>
        <dbReference type="ChEBI" id="CHEBI:29105"/>
        <label>2</label>
    </ligand>
</feature>
<evidence type="ECO:0000313" key="11">
    <source>
        <dbReference type="Proteomes" id="UP001139263"/>
    </source>
</evidence>
<feature type="domain" description="Peptidase M20 dimerisation" evidence="9">
    <location>
        <begin position="186"/>
        <end position="279"/>
    </location>
</feature>
<evidence type="ECO:0000256" key="2">
    <source>
        <dbReference type="ARBA" id="ARBA00022670"/>
    </source>
</evidence>
<organism evidence="10 11">
    <name type="scientific">Sulfoacidibacillus ferrooxidans</name>
    <dbReference type="NCBI Taxonomy" id="2005001"/>
    <lineage>
        <taxon>Bacteria</taxon>
        <taxon>Bacillati</taxon>
        <taxon>Bacillota</taxon>
        <taxon>Bacilli</taxon>
        <taxon>Bacillales</taxon>
        <taxon>Alicyclobacillaceae</taxon>
        <taxon>Sulfoacidibacillus</taxon>
    </lineage>
</organism>
<keyword evidence="4 10" id="KW-0378">Hydrolase</keyword>
<dbReference type="Proteomes" id="UP001139263">
    <property type="component" value="Unassembled WGS sequence"/>
</dbReference>
<dbReference type="InterPro" id="IPR008007">
    <property type="entry name" value="Peptidase_M42"/>
</dbReference>
<dbReference type="Pfam" id="PF07687">
    <property type="entry name" value="M20_dimer"/>
    <property type="match status" value="1"/>
</dbReference>
<dbReference type="SUPFAM" id="SSF55031">
    <property type="entry name" value="Bacterial exopeptidase dimerisation domain"/>
    <property type="match status" value="1"/>
</dbReference>
<dbReference type="GO" id="GO:0006508">
    <property type="term" value="P:proteolysis"/>
    <property type="evidence" value="ECO:0007669"/>
    <property type="project" value="UniProtKB-KW"/>
</dbReference>
<keyword evidence="11" id="KW-1185">Reference proteome</keyword>
<comment type="cofactor">
    <cofactor evidence="8">
        <name>a divalent metal cation</name>
        <dbReference type="ChEBI" id="CHEBI:60240"/>
    </cofactor>
    <text evidence="8">Binds 2 divalent metal cations per subunit.</text>
</comment>